<comment type="caution">
    <text evidence="12">Lacks conserved residue(s) required for the propagation of feature annotation.</text>
</comment>
<dbReference type="GO" id="GO:0046872">
    <property type="term" value="F:metal ion binding"/>
    <property type="evidence" value="ECO:0007669"/>
    <property type="project" value="UniProtKB-KW"/>
</dbReference>
<dbReference type="InParanoid" id="D5GB49"/>
<gene>
    <name evidence="12" type="primary">NTH1</name>
    <name evidence="15" type="ORF">GSTUM_00005447001</name>
</gene>
<name>D5GB49_TUBMM</name>
<accession>D5GB49</accession>
<dbReference type="InterPro" id="IPR000445">
    <property type="entry name" value="HhH_motif"/>
</dbReference>
<dbReference type="InterPro" id="IPR011257">
    <property type="entry name" value="DNA_glycosylase"/>
</dbReference>
<evidence type="ECO:0000256" key="12">
    <source>
        <dbReference type="HAMAP-Rule" id="MF_03183"/>
    </source>
</evidence>
<keyword evidence="9 12" id="KW-0456">Lyase</keyword>
<evidence type="ECO:0000313" key="16">
    <source>
        <dbReference type="Proteomes" id="UP000006911"/>
    </source>
</evidence>
<dbReference type="GO" id="GO:0005739">
    <property type="term" value="C:mitochondrion"/>
    <property type="evidence" value="ECO:0007669"/>
    <property type="project" value="UniProtKB-SubCell"/>
</dbReference>
<evidence type="ECO:0000256" key="11">
    <source>
        <dbReference type="ARBA" id="ARBA00044632"/>
    </source>
</evidence>
<dbReference type="GO" id="GO:0051539">
    <property type="term" value="F:4 iron, 4 sulfur cluster binding"/>
    <property type="evidence" value="ECO:0007669"/>
    <property type="project" value="UniProtKB-KW"/>
</dbReference>
<evidence type="ECO:0000256" key="3">
    <source>
        <dbReference type="ARBA" id="ARBA00022723"/>
    </source>
</evidence>
<dbReference type="Gene3D" id="1.10.1670.10">
    <property type="entry name" value="Helix-hairpin-Helix base-excision DNA repair enzymes (C-terminal)"/>
    <property type="match status" value="1"/>
</dbReference>
<dbReference type="Gene3D" id="1.10.340.30">
    <property type="entry name" value="Hypothetical protein, domain 2"/>
    <property type="match status" value="1"/>
</dbReference>
<dbReference type="SUPFAM" id="SSF48150">
    <property type="entry name" value="DNA-glycosylase"/>
    <property type="match status" value="1"/>
</dbReference>
<dbReference type="PANTHER" id="PTHR43286:SF1">
    <property type="entry name" value="ENDONUCLEASE III-LIKE PROTEIN 1"/>
    <property type="match status" value="1"/>
</dbReference>
<keyword evidence="12" id="KW-0539">Nucleus</keyword>
<comment type="function">
    <text evidence="12">Bifunctional DNA N-glycosylase with associated apurinic/apyrimidinic (AP) lyase function that catalyzes the first step in base excision repair (BER), the primary repair pathway for the repair of oxidative DNA damage. The DNA N-glycosylase activity releases the damaged DNA base from DNA by cleaving the N-glycosidic bond, leaving an AP site. The AP lyase activity cleaves the phosphodiester bond 3' to the AP site by a beta-elimination. Primarily recognizes and repairs oxidative base damage of pyrimidines.</text>
</comment>
<sequence>MARAGRAAARAGAASSLSAVVATTVTRVATTRPTTMQTRAGVPMGDDYSSSGLSSPPSDLGNYSDEEREVKKEEDEEEGKNGSIVSRFFQSPSPGKGARKAPRKAIALVKKEPTPELGDIAPVLIKEEKEEKKEKGIGQRKPRGKKVKDEEHVKVEAPENWEEVYEKLREMRKKVKAPVDTMGCERLGDKAATPKLRRFHTLISLMLSSQTKDTINAVAMKGLREQLPGGLCLESILEVEPKRLDELIRIVGFHNRKTEYIKKAAVIIRDKHGGDIPDTFEGLTALPGVGPKMAHLCLSAAWDRTEGIGVDVHVHRICNLWDWVKTTTPEGTREALQAWLPRDKWREINFLLVGFGQTICLPRGRKCGECALSSGLCGAAYMEPKKVKAKKGKRVIGEDSDEGFDDDNYAAPERRVRPKRRRVRVEVKEEEEMEVEDEDALVADIEDAVPNLAKFRYKR</sequence>
<keyword evidence="10 12" id="KW-0326">Glycosidase</keyword>
<dbReference type="GO" id="GO:0140078">
    <property type="term" value="F:class I DNA-(apurinic or apyrimidinic site) endonuclease activity"/>
    <property type="evidence" value="ECO:0007669"/>
    <property type="project" value="UniProtKB-EC"/>
</dbReference>
<dbReference type="FunFam" id="1.10.340.30:FF:000005">
    <property type="entry name" value="Endonuclease III-like protein 1"/>
    <property type="match status" value="1"/>
</dbReference>
<keyword evidence="7" id="KW-0411">Iron-sulfur</keyword>
<keyword evidence="4 12" id="KW-0227">DNA damage</keyword>
<dbReference type="GO" id="GO:0000703">
    <property type="term" value="F:oxidized pyrimidine nucleobase lesion DNA N-glycosylase activity"/>
    <property type="evidence" value="ECO:0007669"/>
    <property type="project" value="UniProtKB-UniRule"/>
</dbReference>
<evidence type="ECO:0000256" key="13">
    <source>
        <dbReference type="SAM" id="MobiDB-lite"/>
    </source>
</evidence>
<dbReference type="HOGENOM" id="CLU_012862_4_1_1"/>
<reference evidence="15 16" key="1">
    <citation type="journal article" date="2010" name="Nature">
        <title>Perigord black truffle genome uncovers evolutionary origins and mechanisms of symbiosis.</title>
        <authorList>
            <person name="Martin F."/>
            <person name="Kohler A."/>
            <person name="Murat C."/>
            <person name="Balestrini R."/>
            <person name="Coutinho P.M."/>
            <person name="Jaillon O."/>
            <person name="Montanini B."/>
            <person name="Morin E."/>
            <person name="Noel B."/>
            <person name="Percudani R."/>
            <person name="Porcel B."/>
            <person name="Rubini A."/>
            <person name="Amicucci A."/>
            <person name="Amselem J."/>
            <person name="Anthouard V."/>
            <person name="Arcioni S."/>
            <person name="Artiguenave F."/>
            <person name="Aury J.M."/>
            <person name="Ballario P."/>
            <person name="Bolchi A."/>
            <person name="Brenna A."/>
            <person name="Brun A."/>
            <person name="Buee M."/>
            <person name="Cantarel B."/>
            <person name="Chevalier G."/>
            <person name="Couloux A."/>
            <person name="Da Silva C."/>
            <person name="Denoeud F."/>
            <person name="Duplessis S."/>
            <person name="Ghignone S."/>
            <person name="Hilselberger B."/>
            <person name="Iotti M."/>
            <person name="Marcais B."/>
            <person name="Mello A."/>
            <person name="Miranda M."/>
            <person name="Pacioni G."/>
            <person name="Quesneville H."/>
            <person name="Riccioni C."/>
            <person name="Ruotolo R."/>
            <person name="Splivallo R."/>
            <person name="Stocchi V."/>
            <person name="Tisserant E."/>
            <person name="Viscomi A.R."/>
            <person name="Zambonelli A."/>
            <person name="Zampieri E."/>
            <person name="Henrissat B."/>
            <person name="Lebrun M.H."/>
            <person name="Paolocci F."/>
            <person name="Bonfante P."/>
            <person name="Ottonello S."/>
            <person name="Wincker P."/>
        </authorList>
    </citation>
    <scope>NUCLEOTIDE SEQUENCE [LARGE SCALE GENOMIC DNA]</scope>
    <source>
        <strain evidence="15 16">Mel28</strain>
    </source>
</reference>
<proteinExistence type="inferred from homology"/>
<keyword evidence="12" id="KW-0496">Mitochondrion</keyword>
<keyword evidence="2" id="KW-0004">4Fe-4S</keyword>
<dbReference type="InterPro" id="IPR003265">
    <property type="entry name" value="HhH-GPD_domain"/>
</dbReference>
<dbReference type="GO" id="GO:0003677">
    <property type="term" value="F:DNA binding"/>
    <property type="evidence" value="ECO:0007669"/>
    <property type="project" value="UniProtKB-UniRule"/>
</dbReference>
<evidence type="ECO:0000259" key="14">
    <source>
        <dbReference type="SMART" id="SM00478"/>
    </source>
</evidence>
<dbReference type="EC" id="3.2.2.-" evidence="12"/>
<feature type="compositionally biased region" description="Low complexity" evidence="13">
    <location>
        <begin position="1"/>
        <end position="61"/>
    </location>
</feature>
<keyword evidence="5 12" id="KW-0378">Hydrolase</keyword>
<keyword evidence="16" id="KW-1185">Reference proteome</keyword>
<dbReference type="OMA" id="RLGWHKT"/>
<evidence type="ECO:0000256" key="2">
    <source>
        <dbReference type="ARBA" id="ARBA00022485"/>
    </source>
</evidence>
<comment type="similarity">
    <text evidence="1 12">Belongs to the Nth/MutY family.</text>
</comment>
<feature type="domain" description="HhH-GPD" evidence="14">
    <location>
        <begin position="207"/>
        <end position="358"/>
    </location>
</feature>
<dbReference type="RefSeq" id="XP_002837551.1">
    <property type="nucleotide sequence ID" value="XM_002837505.1"/>
</dbReference>
<dbReference type="eggNOG" id="KOG1921">
    <property type="taxonomic scope" value="Eukaryota"/>
</dbReference>
<dbReference type="STRING" id="656061.D5GB49"/>
<evidence type="ECO:0000256" key="8">
    <source>
        <dbReference type="ARBA" id="ARBA00023204"/>
    </source>
</evidence>
<evidence type="ECO:0000256" key="9">
    <source>
        <dbReference type="ARBA" id="ARBA00023239"/>
    </source>
</evidence>
<evidence type="ECO:0000256" key="6">
    <source>
        <dbReference type="ARBA" id="ARBA00023004"/>
    </source>
</evidence>
<comment type="subcellular location">
    <subcellularLocation>
        <location evidence="12">Nucleus</location>
    </subcellularLocation>
    <subcellularLocation>
        <location evidence="12">Mitochondrion</location>
    </subcellularLocation>
</comment>
<feature type="region of interest" description="Disordered" evidence="13">
    <location>
        <begin position="1"/>
        <end position="104"/>
    </location>
</feature>
<dbReference type="GO" id="GO:0006289">
    <property type="term" value="P:nucleotide-excision repair"/>
    <property type="evidence" value="ECO:0007669"/>
    <property type="project" value="TreeGrafter"/>
</dbReference>
<dbReference type="AlphaFoldDB" id="D5GB49"/>
<dbReference type="PROSITE" id="PS01155">
    <property type="entry name" value="ENDONUCLEASE_III_2"/>
    <property type="match status" value="1"/>
</dbReference>
<keyword evidence="6" id="KW-0408">Iron</keyword>
<evidence type="ECO:0000256" key="5">
    <source>
        <dbReference type="ARBA" id="ARBA00022801"/>
    </source>
</evidence>
<protein>
    <recommendedName>
        <fullName evidence="12">Endonuclease III homolog</fullName>
        <ecNumber evidence="12">3.2.2.-</ecNumber>
        <ecNumber evidence="12">4.2.99.18</ecNumber>
    </recommendedName>
    <alternativeName>
        <fullName evidence="12">Bifunctional DNA N-glycosylase/DNA-(apurinic or apyrimidinic site) lyase</fullName>
        <shortName evidence="12">DNA glycosylase/AP lyase</shortName>
    </alternativeName>
</protein>
<keyword evidence="3" id="KW-0479">Metal-binding</keyword>
<dbReference type="InterPro" id="IPR004036">
    <property type="entry name" value="Endonuclease-III-like_CS2"/>
</dbReference>
<dbReference type="InterPro" id="IPR030841">
    <property type="entry name" value="NTH1"/>
</dbReference>
<dbReference type="PANTHER" id="PTHR43286">
    <property type="entry name" value="ENDONUCLEASE III-LIKE PROTEIN 1"/>
    <property type="match status" value="1"/>
</dbReference>
<dbReference type="GO" id="GO:0006285">
    <property type="term" value="P:base-excision repair, AP site formation"/>
    <property type="evidence" value="ECO:0007669"/>
    <property type="project" value="UniProtKB-UniRule"/>
</dbReference>
<dbReference type="SMART" id="SM00478">
    <property type="entry name" value="ENDO3c"/>
    <property type="match status" value="1"/>
</dbReference>
<dbReference type="GeneID" id="9181453"/>
<dbReference type="InterPro" id="IPR023170">
    <property type="entry name" value="HhH_base_excis_C"/>
</dbReference>
<dbReference type="EC" id="4.2.99.18" evidence="12"/>
<dbReference type="EMBL" id="FN430086">
    <property type="protein sequence ID" value="CAZ81742.1"/>
    <property type="molecule type" value="Genomic_DNA"/>
</dbReference>
<dbReference type="CDD" id="cd00056">
    <property type="entry name" value="ENDO3c"/>
    <property type="match status" value="1"/>
</dbReference>
<dbReference type="Proteomes" id="UP000006911">
    <property type="component" value="Unassembled WGS sequence"/>
</dbReference>
<comment type="catalytic activity">
    <reaction evidence="11 12">
        <text>2'-deoxyribonucleotide-(2'-deoxyribose 5'-phosphate)-2'-deoxyribonucleotide-DNA = a 3'-end 2'-deoxyribonucleotide-(2,3-dehydro-2,3-deoxyribose 5'-phosphate)-DNA + a 5'-end 5'-phospho-2'-deoxyribonucleoside-DNA + H(+)</text>
        <dbReference type="Rhea" id="RHEA:66592"/>
        <dbReference type="Rhea" id="RHEA-COMP:13180"/>
        <dbReference type="Rhea" id="RHEA-COMP:16897"/>
        <dbReference type="Rhea" id="RHEA-COMP:17067"/>
        <dbReference type="ChEBI" id="CHEBI:15378"/>
        <dbReference type="ChEBI" id="CHEBI:136412"/>
        <dbReference type="ChEBI" id="CHEBI:157695"/>
        <dbReference type="ChEBI" id="CHEBI:167181"/>
        <dbReference type="EC" id="4.2.99.18"/>
    </reaction>
</comment>
<dbReference type="GO" id="GO:0005634">
    <property type="term" value="C:nucleus"/>
    <property type="evidence" value="ECO:0007669"/>
    <property type="project" value="UniProtKB-SubCell"/>
</dbReference>
<dbReference type="Pfam" id="PF00730">
    <property type="entry name" value="HhH-GPD"/>
    <property type="match status" value="1"/>
</dbReference>
<evidence type="ECO:0000313" key="15">
    <source>
        <dbReference type="EMBL" id="CAZ81742.1"/>
    </source>
</evidence>
<dbReference type="Pfam" id="PF00633">
    <property type="entry name" value="HHH"/>
    <property type="match status" value="1"/>
</dbReference>
<evidence type="ECO:0000256" key="4">
    <source>
        <dbReference type="ARBA" id="ARBA00022763"/>
    </source>
</evidence>
<dbReference type="HAMAP" id="MF_03183">
    <property type="entry name" value="Endonuclease_III_Nth"/>
    <property type="match status" value="1"/>
</dbReference>
<feature type="region of interest" description="Disordered" evidence="13">
    <location>
        <begin position="130"/>
        <end position="151"/>
    </location>
</feature>
<evidence type="ECO:0000256" key="1">
    <source>
        <dbReference type="ARBA" id="ARBA00008343"/>
    </source>
</evidence>
<evidence type="ECO:0000256" key="10">
    <source>
        <dbReference type="ARBA" id="ARBA00023295"/>
    </source>
</evidence>
<evidence type="ECO:0000256" key="7">
    <source>
        <dbReference type="ARBA" id="ARBA00023014"/>
    </source>
</evidence>
<keyword evidence="8 12" id="KW-0234">DNA repair</keyword>
<organism evidence="15 16">
    <name type="scientific">Tuber melanosporum (strain Mel28)</name>
    <name type="common">Perigord black truffle</name>
    <dbReference type="NCBI Taxonomy" id="656061"/>
    <lineage>
        <taxon>Eukaryota</taxon>
        <taxon>Fungi</taxon>
        <taxon>Dikarya</taxon>
        <taxon>Ascomycota</taxon>
        <taxon>Pezizomycotina</taxon>
        <taxon>Pezizomycetes</taxon>
        <taxon>Pezizales</taxon>
        <taxon>Tuberaceae</taxon>
        <taxon>Tuber</taxon>
    </lineage>
</organism>
<dbReference type="KEGG" id="tml:GSTUM_00005447001"/>
<dbReference type="FunCoup" id="D5GB49">
    <property type="interactions" value="482"/>
</dbReference>